<dbReference type="EMBL" id="LR796777">
    <property type="protein sequence ID" value="CAB4164941.1"/>
    <property type="molecule type" value="Genomic_DNA"/>
</dbReference>
<gene>
    <name evidence="1" type="ORF">UFOVP824_7</name>
</gene>
<dbReference type="Pfam" id="PF20911">
    <property type="entry name" value="GP7"/>
    <property type="match status" value="1"/>
</dbReference>
<evidence type="ECO:0000313" key="1">
    <source>
        <dbReference type="EMBL" id="CAB4164941.1"/>
    </source>
</evidence>
<reference evidence="1" key="1">
    <citation type="submission" date="2020-04" db="EMBL/GenBank/DDBJ databases">
        <authorList>
            <person name="Chiriac C."/>
            <person name="Salcher M."/>
            <person name="Ghai R."/>
            <person name="Kavagutti S V."/>
        </authorList>
    </citation>
    <scope>NUCLEOTIDE SEQUENCE</scope>
</reference>
<proteinExistence type="predicted"/>
<sequence>MASSALATSNLTLADWAKRTDPDGRIPVIAELLSQSNEVLEDCVFKEGNLPTGERVVVRTGLPTVYWRALNQGIPSSKSTTAQVDEACAILEARSEVDKDLAMLNGNTAQFRLSEDTAFLEAMNQTQASTLFYGNPATDAKQFLGLAPRYSSLSGAGNSQNVIDAGGATKNANVQTSIYMVVWGDQTVYCPFPKGSKAGLIHEDLGEQTVYTESTTAGAASSTSRMQAYATRYQWKNGLVVKDWRYVVRICNIQVADLFTQTDGQASTAKNNIIRAMTKAMYRVPNMAMGRPAFYMNRTVHSALSIMALDKSQYVLKVEDGLSQFGTASKYLSFLGIPLRRVDAILNTEAVVS</sequence>
<name>A0A6J5P680_9CAUD</name>
<dbReference type="InterPro" id="IPR048813">
    <property type="entry name" value="GP7-like"/>
</dbReference>
<dbReference type="NCBIfam" id="NF045672">
    <property type="entry name" value="MCP_gp7_epsi_15"/>
    <property type="match status" value="1"/>
</dbReference>
<organism evidence="1">
    <name type="scientific">uncultured Caudovirales phage</name>
    <dbReference type="NCBI Taxonomy" id="2100421"/>
    <lineage>
        <taxon>Viruses</taxon>
        <taxon>Duplodnaviria</taxon>
        <taxon>Heunggongvirae</taxon>
        <taxon>Uroviricota</taxon>
        <taxon>Caudoviricetes</taxon>
        <taxon>Peduoviridae</taxon>
        <taxon>Maltschvirus</taxon>
        <taxon>Maltschvirus maltsch</taxon>
    </lineage>
</organism>
<protein>
    <submittedName>
        <fullName evidence="1">Major capsid protein</fullName>
    </submittedName>
</protein>
<accession>A0A6J5P680</accession>